<organism evidence="1 2">
    <name type="scientific">Sphenostylis stenocarpa</name>
    <dbReference type="NCBI Taxonomy" id="92480"/>
    <lineage>
        <taxon>Eukaryota</taxon>
        <taxon>Viridiplantae</taxon>
        <taxon>Streptophyta</taxon>
        <taxon>Embryophyta</taxon>
        <taxon>Tracheophyta</taxon>
        <taxon>Spermatophyta</taxon>
        <taxon>Magnoliopsida</taxon>
        <taxon>eudicotyledons</taxon>
        <taxon>Gunneridae</taxon>
        <taxon>Pentapetalae</taxon>
        <taxon>rosids</taxon>
        <taxon>fabids</taxon>
        <taxon>Fabales</taxon>
        <taxon>Fabaceae</taxon>
        <taxon>Papilionoideae</taxon>
        <taxon>50 kb inversion clade</taxon>
        <taxon>NPAAA clade</taxon>
        <taxon>indigoferoid/millettioid clade</taxon>
        <taxon>Phaseoleae</taxon>
        <taxon>Sphenostylis</taxon>
    </lineage>
</organism>
<protein>
    <submittedName>
        <fullName evidence="1">Uncharacterized protein</fullName>
    </submittedName>
</protein>
<evidence type="ECO:0000313" key="2">
    <source>
        <dbReference type="Proteomes" id="UP001189624"/>
    </source>
</evidence>
<gene>
    <name evidence="1" type="ORF">AYBTSS11_LOCUS13125</name>
</gene>
<accession>A0AA86SC96</accession>
<dbReference type="EMBL" id="OY731401">
    <property type="protein sequence ID" value="CAJ1948316.1"/>
    <property type="molecule type" value="Genomic_DNA"/>
</dbReference>
<evidence type="ECO:0000313" key="1">
    <source>
        <dbReference type="EMBL" id="CAJ1948316.1"/>
    </source>
</evidence>
<sequence length="77" mass="8463">MSAVSKRPYGCSTRGHSCEIIIGVFARALGSYGHSRRSHNGEANVEEETYFSSKCSDCCATDSEKTSVELPEKEAWK</sequence>
<dbReference type="Gramene" id="rna-AYBTSS11_LOCUS13125">
    <property type="protein sequence ID" value="CAJ1948316.1"/>
    <property type="gene ID" value="gene-AYBTSS11_LOCUS13125"/>
</dbReference>
<keyword evidence="2" id="KW-1185">Reference proteome</keyword>
<proteinExistence type="predicted"/>
<name>A0AA86SC96_9FABA</name>
<reference evidence="1" key="1">
    <citation type="submission" date="2023-10" db="EMBL/GenBank/DDBJ databases">
        <authorList>
            <person name="Domelevo Entfellner J.-B."/>
        </authorList>
    </citation>
    <scope>NUCLEOTIDE SEQUENCE</scope>
</reference>
<dbReference type="Proteomes" id="UP001189624">
    <property type="component" value="Chromosome 4"/>
</dbReference>
<dbReference type="AlphaFoldDB" id="A0AA86SC96"/>